<gene>
    <name evidence="1" type="ORF">UFOVP1049_70</name>
</gene>
<reference evidence="1" key="1">
    <citation type="submission" date="2020-05" db="EMBL/GenBank/DDBJ databases">
        <authorList>
            <person name="Chiriac C."/>
            <person name="Salcher M."/>
            <person name="Ghai R."/>
            <person name="Kavagutti S V."/>
        </authorList>
    </citation>
    <scope>NUCLEOTIDE SEQUENCE</scope>
</reference>
<protein>
    <submittedName>
        <fullName evidence="1">Holin of 3TMs, for gene-transfer release</fullName>
    </submittedName>
</protein>
<proteinExistence type="predicted"/>
<dbReference type="InterPro" id="IPR021497">
    <property type="entry name" value="GTA_holin_3TM"/>
</dbReference>
<evidence type="ECO:0000313" key="1">
    <source>
        <dbReference type="EMBL" id="CAB4180635.1"/>
    </source>
</evidence>
<dbReference type="EMBL" id="LR796986">
    <property type="protein sequence ID" value="CAB4180635.1"/>
    <property type="molecule type" value="Genomic_DNA"/>
</dbReference>
<organism evidence="1">
    <name type="scientific">uncultured Caudovirales phage</name>
    <dbReference type="NCBI Taxonomy" id="2100421"/>
    <lineage>
        <taxon>Viruses</taxon>
        <taxon>Duplodnaviria</taxon>
        <taxon>Heunggongvirae</taxon>
        <taxon>Uroviricota</taxon>
        <taxon>Caudoviricetes</taxon>
        <taxon>Peduoviridae</taxon>
        <taxon>Maltschvirus</taxon>
        <taxon>Maltschvirus maltsch</taxon>
    </lineage>
</organism>
<dbReference type="Pfam" id="PF11351">
    <property type="entry name" value="GTA_holin_3TM"/>
    <property type="match status" value="1"/>
</dbReference>
<sequence length="135" mass="14176">MALDPVSALFEVGSKVLDRVLPDPAQQAAAKLELMKLQQNGELAQITGQMEINKVEAASSSLFVSGWRPSIGWVCGAGFAVQFVIGPLAEWGAALAGHPVKFPQMDTGTMMPLLLGMLGLGGLRTAEKLADKAAK</sequence>
<name>A0A6J5QI39_9CAUD</name>
<accession>A0A6J5QI39</accession>